<dbReference type="PANTHER" id="PTHR11987">
    <property type="entry name" value="ALPHA-2,8-SIALYLTRANSFERASE"/>
    <property type="match status" value="1"/>
</dbReference>
<dbReference type="InterPro" id="IPR001675">
    <property type="entry name" value="Glyco_trans_29"/>
</dbReference>
<keyword evidence="4" id="KW-0808">Transferase</keyword>
<comment type="similarity">
    <text evidence="2">Belongs to the glycosyltransferase 29 family.</text>
</comment>
<dbReference type="GO" id="GO:0006491">
    <property type="term" value="P:N-glycan processing"/>
    <property type="evidence" value="ECO:0000318"/>
    <property type="project" value="GO_Central"/>
</dbReference>
<name>A0A9J7L675_BRAFL</name>
<keyword evidence="10" id="KW-0325">Glycoprotein</keyword>
<dbReference type="Gene3D" id="3.90.1480.20">
    <property type="entry name" value="Glycosyl transferase family 29"/>
    <property type="match status" value="1"/>
</dbReference>
<dbReference type="PANTHER" id="PTHR11987:SF53">
    <property type="entry name" value="ALPHA-2,8-SIALYLTRANSFERASE 8F-LIKE"/>
    <property type="match status" value="1"/>
</dbReference>
<evidence type="ECO:0000256" key="1">
    <source>
        <dbReference type="ARBA" id="ARBA00004323"/>
    </source>
</evidence>
<dbReference type="Pfam" id="PF00777">
    <property type="entry name" value="Glyco_transf_29"/>
    <property type="match status" value="1"/>
</dbReference>
<keyword evidence="3" id="KW-0328">Glycosyltransferase</keyword>
<feature type="disulfide bond" evidence="11">
    <location>
        <begin position="137"/>
        <end position="296"/>
    </location>
</feature>
<dbReference type="Proteomes" id="UP000001554">
    <property type="component" value="Chromosome 5"/>
</dbReference>
<feature type="transmembrane region" description="Helical" evidence="12">
    <location>
        <begin position="7"/>
        <end position="26"/>
    </location>
</feature>
<evidence type="ECO:0000256" key="11">
    <source>
        <dbReference type="PIRSR" id="PIRSR005557-2"/>
    </source>
</evidence>
<evidence type="ECO:0000256" key="5">
    <source>
        <dbReference type="ARBA" id="ARBA00022692"/>
    </source>
</evidence>
<evidence type="ECO:0000256" key="3">
    <source>
        <dbReference type="ARBA" id="ARBA00022676"/>
    </source>
</evidence>
<evidence type="ECO:0000256" key="6">
    <source>
        <dbReference type="ARBA" id="ARBA00022968"/>
    </source>
</evidence>
<sequence length="360" mass="40733">METLRMLLYMVLCALIWLMFIATYVYPTLRTPVSHVQHPIYVIRTGKPPVGKMSVSLSSPRFPTLMDRISAHFNETNIKELQTYTTKYLSPKRHIINFSDFDVFLEKCDVQMFTLLNSFGKRTCDVVHTPIRTYSACAIVGSSGALLGSRCGEEIDSHDFVIRPNLSPTLFYEKDVGSKNNMTTVNDRVLKEISQALTSTETAVKKAMVIRLTDHPGLVLSYPLEVLRAPPRKVPLAELKTVAKAVRDNNLPVVVTFAHQSVMKSKRLYASQIWGGKTWSLPSTGINTFALASTFCDRISLYGFNPIQFDNSTKGAVPYHYYGLGKMDNPNHMLWEEFAMYQDLHKRGIIRHVIGKCNLK</sequence>
<dbReference type="InterPro" id="IPR050943">
    <property type="entry name" value="Glycosyltr_29_Sialyltrsf"/>
</dbReference>
<accession>A0A9J7L675</accession>
<comment type="subcellular location">
    <subcellularLocation>
        <location evidence="1">Golgi apparatus membrane</location>
        <topology evidence="1">Single-pass type II membrane protein</topology>
    </subcellularLocation>
</comment>
<dbReference type="OMA" id="PKRHIIN"/>
<dbReference type="AlphaFoldDB" id="A0A9J7L675"/>
<dbReference type="GO" id="GO:0003828">
    <property type="term" value="F:alpha-N-acetylneuraminate alpha-2,8-sialyltransferase activity"/>
    <property type="evidence" value="ECO:0000318"/>
    <property type="project" value="GO_Central"/>
</dbReference>
<evidence type="ECO:0000256" key="8">
    <source>
        <dbReference type="ARBA" id="ARBA00023034"/>
    </source>
</evidence>
<keyword evidence="9 12" id="KW-0472">Membrane</keyword>
<evidence type="ECO:0000256" key="7">
    <source>
        <dbReference type="ARBA" id="ARBA00022989"/>
    </source>
</evidence>
<reference evidence="13" key="1">
    <citation type="journal article" date="2020" name="Nat. Ecol. Evol.">
        <title>Deeply conserved synteny resolves early events in vertebrate evolution.</title>
        <authorList>
            <person name="Simakov O."/>
            <person name="Marletaz F."/>
            <person name="Yue J.X."/>
            <person name="O'Connell B."/>
            <person name="Jenkins J."/>
            <person name="Brandt A."/>
            <person name="Calef R."/>
            <person name="Tung C.H."/>
            <person name="Huang T.K."/>
            <person name="Schmutz J."/>
            <person name="Satoh N."/>
            <person name="Yu J.K."/>
            <person name="Putnam N.H."/>
            <person name="Green R.E."/>
            <person name="Rokhsar D.S."/>
        </authorList>
    </citation>
    <scope>NUCLEOTIDE SEQUENCE [LARGE SCALE GENOMIC DNA]</scope>
    <source>
        <strain evidence="13">S238N-H82</strain>
    </source>
</reference>
<dbReference type="CDD" id="cd23963">
    <property type="entry name" value="GT29_ST8SIA"/>
    <property type="match status" value="1"/>
</dbReference>
<dbReference type="OrthoDB" id="10264956at2759"/>
<dbReference type="InterPro" id="IPR038578">
    <property type="entry name" value="GT29-like_sf"/>
</dbReference>
<evidence type="ECO:0000256" key="2">
    <source>
        <dbReference type="ARBA" id="ARBA00006003"/>
    </source>
</evidence>
<organism evidence="13 14">
    <name type="scientific">Branchiostoma floridae</name>
    <name type="common">Florida lancelet</name>
    <name type="synonym">Amphioxus</name>
    <dbReference type="NCBI Taxonomy" id="7739"/>
    <lineage>
        <taxon>Eukaryota</taxon>
        <taxon>Metazoa</taxon>
        <taxon>Chordata</taxon>
        <taxon>Cephalochordata</taxon>
        <taxon>Leptocardii</taxon>
        <taxon>Amphioxiformes</taxon>
        <taxon>Branchiostomatidae</taxon>
        <taxon>Branchiostoma</taxon>
    </lineage>
</organism>
<dbReference type="KEGG" id="bfo:118415910"/>
<keyword evidence="5 12" id="KW-0812">Transmembrane</keyword>
<dbReference type="RefSeq" id="XP_035676737.1">
    <property type="nucleotide sequence ID" value="XM_035820844.1"/>
</dbReference>
<dbReference type="GO" id="GO:0000139">
    <property type="term" value="C:Golgi membrane"/>
    <property type="evidence" value="ECO:0007669"/>
    <property type="project" value="UniProtKB-SubCell"/>
</dbReference>
<evidence type="ECO:0000256" key="9">
    <source>
        <dbReference type="ARBA" id="ARBA00023136"/>
    </source>
</evidence>
<evidence type="ECO:0000313" key="14">
    <source>
        <dbReference type="RefSeq" id="XP_035676737.1"/>
    </source>
</evidence>
<evidence type="ECO:0000313" key="13">
    <source>
        <dbReference type="Proteomes" id="UP000001554"/>
    </source>
</evidence>
<evidence type="ECO:0000256" key="12">
    <source>
        <dbReference type="SAM" id="Phobius"/>
    </source>
</evidence>
<proteinExistence type="inferred from homology"/>
<protein>
    <submittedName>
        <fullName evidence="14">Sia-alpha-2,3-Gal-beta-1,4-GlcNAc-R:alpha 2,8-sialyltransferase-like</fullName>
    </submittedName>
</protein>
<dbReference type="GO" id="GO:0009311">
    <property type="term" value="P:oligosaccharide metabolic process"/>
    <property type="evidence" value="ECO:0000318"/>
    <property type="project" value="GO_Central"/>
</dbReference>
<gene>
    <name evidence="14" type="primary">LOC118415910</name>
</gene>
<keyword evidence="13" id="KW-1185">Reference proteome</keyword>
<keyword evidence="7 12" id="KW-1133">Transmembrane helix</keyword>
<dbReference type="GeneID" id="118415910"/>
<evidence type="ECO:0000256" key="10">
    <source>
        <dbReference type="ARBA" id="ARBA00023180"/>
    </source>
</evidence>
<keyword evidence="6" id="KW-0735">Signal-anchor</keyword>
<keyword evidence="8" id="KW-0333">Golgi apparatus</keyword>
<evidence type="ECO:0000256" key="4">
    <source>
        <dbReference type="ARBA" id="ARBA00022679"/>
    </source>
</evidence>
<reference evidence="14" key="2">
    <citation type="submission" date="2025-08" db="UniProtKB">
        <authorList>
            <consortium name="RefSeq"/>
        </authorList>
    </citation>
    <scope>IDENTIFICATION</scope>
    <source>
        <strain evidence="14">S238N-H82</strain>
        <tissue evidence="14">Testes</tissue>
    </source>
</reference>